<reference evidence="2 3" key="1">
    <citation type="submission" date="2021-02" db="EMBL/GenBank/DDBJ databases">
        <authorList>
            <person name="Jung H.S."/>
            <person name="Chun B.H."/>
            <person name="Jeon C.O."/>
        </authorList>
    </citation>
    <scope>NUCLEOTIDE SEQUENCE [LARGE SCALE GENOMIC DNA]</scope>
    <source>
        <strain evidence="2 3">LMG 25203</strain>
    </source>
</reference>
<evidence type="ECO:0000256" key="1">
    <source>
        <dbReference type="SAM" id="Phobius"/>
    </source>
</evidence>
<name>A0ABS2CYI1_9FLAO</name>
<feature type="transmembrane region" description="Helical" evidence="1">
    <location>
        <begin position="182"/>
        <end position="202"/>
    </location>
</feature>
<gene>
    <name evidence="2" type="ORF">H9X54_012065</name>
</gene>
<dbReference type="InterPro" id="IPR009339">
    <property type="entry name" value="DUF998"/>
</dbReference>
<dbReference type="Pfam" id="PF06197">
    <property type="entry name" value="DUF998"/>
    <property type="match status" value="1"/>
</dbReference>
<keyword evidence="1" id="KW-0812">Transmembrane</keyword>
<evidence type="ECO:0000313" key="3">
    <source>
        <dbReference type="Proteomes" id="UP000759529"/>
    </source>
</evidence>
<keyword evidence="3" id="KW-1185">Reference proteome</keyword>
<comment type="caution">
    <text evidence="2">The sequence shown here is derived from an EMBL/GenBank/DDBJ whole genome shotgun (WGS) entry which is preliminary data.</text>
</comment>
<feature type="transmembrane region" description="Helical" evidence="1">
    <location>
        <begin position="123"/>
        <end position="144"/>
    </location>
</feature>
<proteinExistence type="predicted"/>
<dbReference type="RefSeq" id="WP_187656962.1">
    <property type="nucleotide sequence ID" value="NZ_JACSOD020000495.1"/>
</dbReference>
<accession>A0ABS2CYI1</accession>
<sequence>MNKTVLFWIGLSGVILFIISSTIGGLYIENYNPLSQFISETYAIDTQYGKYLRFLGYLPSGLLLTVFAFTSIKLFPKSRLIKIGFMGIGLFYGIATIIVGFFPCDKGCNKEFLDPTLSQLIHNLTGFLTYVFVPISIFLIAIGLRQVKSTSSLVTIGMGCGTISLLFSFILFSAPTSSLAGLYQRIVELAFITWIVACAYYIKKA</sequence>
<organism evidence="2 3">
    <name type="scientific">Flavobacterium macrobrachii</name>
    <dbReference type="NCBI Taxonomy" id="591204"/>
    <lineage>
        <taxon>Bacteria</taxon>
        <taxon>Pseudomonadati</taxon>
        <taxon>Bacteroidota</taxon>
        <taxon>Flavobacteriia</taxon>
        <taxon>Flavobacteriales</taxon>
        <taxon>Flavobacteriaceae</taxon>
        <taxon>Flavobacterium</taxon>
    </lineage>
</organism>
<feature type="transmembrane region" description="Helical" evidence="1">
    <location>
        <begin position="54"/>
        <end position="76"/>
    </location>
</feature>
<keyword evidence="1" id="KW-0472">Membrane</keyword>
<feature type="transmembrane region" description="Helical" evidence="1">
    <location>
        <begin position="5"/>
        <end position="28"/>
    </location>
</feature>
<feature type="transmembrane region" description="Helical" evidence="1">
    <location>
        <begin position="156"/>
        <end position="176"/>
    </location>
</feature>
<dbReference type="Proteomes" id="UP000759529">
    <property type="component" value="Unassembled WGS sequence"/>
</dbReference>
<protein>
    <submittedName>
        <fullName evidence="2">DUF998 domain-containing protein</fullName>
    </submittedName>
</protein>
<feature type="transmembrane region" description="Helical" evidence="1">
    <location>
        <begin position="83"/>
        <end position="103"/>
    </location>
</feature>
<evidence type="ECO:0000313" key="2">
    <source>
        <dbReference type="EMBL" id="MBM6500029.1"/>
    </source>
</evidence>
<keyword evidence="1" id="KW-1133">Transmembrane helix</keyword>
<dbReference type="EMBL" id="JACSOD020000495">
    <property type="protein sequence ID" value="MBM6500029.1"/>
    <property type="molecule type" value="Genomic_DNA"/>
</dbReference>